<sequence>MKHFCDDWIREWCDDNGWTDLVIERYNNYWAFPPGAVMPEPIPSDVLRLIKVNKGFCSEEKSWVLWAVMVSTIAVMLSYVFKTPMPIVFAFAFDAITAAKLEVEEI</sequence>
<feature type="transmembrane region" description="Helical" evidence="1">
    <location>
        <begin position="63"/>
        <end position="81"/>
    </location>
</feature>
<comment type="caution">
    <text evidence="2">The sequence shown here is derived from an EMBL/GenBank/DDBJ whole genome shotgun (WGS) entry which is preliminary data.</text>
</comment>
<keyword evidence="1" id="KW-0472">Membrane</keyword>
<gene>
    <name evidence="2" type="ORF">AsFPU1_3228</name>
</gene>
<name>A0A401IKK4_APHSA</name>
<dbReference type="AlphaFoldDB" id="A0A401IKK4"/>
<protein>
    <submittedName>
        <fullName evidence="2">Uncharacterized protein</fullName>
    </submittedName>
</protein>
<accession>A0A401IKK4</accession>
<reference evidence="3" key="1">
    <citation type="submission" date="2017-05" db="EMBL/GenBank/DDBJ databases">
        <title>Physiological properties and genetic analysis related to exopolysaccharide production of fresh-water unicellular cyanobacterium Aphanothece sacrum, Suizenji Nori, that has been cultured as a food source in Japan.</title>
        <authorList>
            <person name="Kanesaki Y."/>
            <person name="Yoshikawa S."/>
            <person name="Ohki K."/>
        </authorList>
    </citation>
    <scope>NUCLEOTIDE SEQUENCE [LARGE SCALE GENOMIC DNA]</scope>
    <source>
        <strain evidence="3">FPU1</strain>
    </source>
</reference>
<evidence type="ECO:0000256" key="1">
    <source>
        <dbReference type="SAM" id="Phobius"/>
    </source>
</evidence>
<evidence type="ECO:0000313" key="3">
    <source>
        <dbReference type="Proteomes" id="UP000287247"/>
    </source>
</evidence>
<dbReference type="OrthoDB" id="560556at2"/>
<dbReference type="EMBL" id="BDQK01000013">
    <property type="protein sequence ID" value="GBF81807.1"/>
    <property type="molecule type" value="Genomic_DNA"/>
</dbReference>
<evidence type="ECO:0000313" key="2">
    <source>
        <dbReference type="EMBL" id="GBF81807.1"/>
    </source>
</evidence>
<organism evidence="2 3">
    <name type="scientific">Aphanothece sacrum FPU1</name>
    <dbReference type="NCBI Taxonomy" id="1920663"/>
    <lineage>
        <taxon>Bacteria</taxon>
        <taxon>Bacillati</taxon>
        <taxon>Cyanobacteriota</taxon>
        <taxon>Cyanophyceae</taxon>
        <taxon>Oscillatoriophycideae</taxon>
        <taxon>Chroococcales</taxon>
        <taxon>Aphanothecaceae</taxon>
        <taxon>Aphanothece</taxon>
    </lineage>
</organism>
<keyword evidence="3" id="KW-1185">Reference proteome</keyword>
<keyword evidence="1" id="KW-0812">Transmembrane</keyword>
<keyword evidence="1" id="KW-1133">Transmembrane helix</keyword>
<dbReference type="Proteomes" id="UP000287247">
    <property type="component" value="Unassembled WGS sequence"/>
</dbReference>
<proteinExistence type="predicted"/>
<dbReference type="RefSeq" id="WP_124973000.1">
    <property type="nucleotide sequence ID" value="NZ_BDQK01000013.1"/>
</dbReference>